<sequence length="411" mass="47748">MENLTLETSKFVRVKSMSTRNRLVQKQKQLLELLGYDVCISFLFNDKRNIAYKNAVASSNMKYKRKSISNAIFINKIQYSAFRELIGKKGIVENYSQDIFPPLLEGVNTEVYIPIFCCNDRDLSIELIGCLYLGSSDFKEFPFNHFIDDNLVEELMSDISKLLTLLLIRMEQFEDAVNIAEFILGLMDKKAPYLSNHAYNVSGWCREIGMELKLSKEELNELTLAGLLHDVGKIIVDNSILYKKGRLEKEEYQKVQEHVITSYKILKYLFEDIEEYKNVPEIVKYHHEWYDGKGYPFGLKGDGILYLPGTKRAVPIEINKIGGDALSFSLEESYGKNLSNGKPLIIKVLFDELELDITGTVVRKYNFGPYKYFDFNYTNIPDWKRDAIFRQLFRKQIQLRKTISKYEKTAT</sequence>
<evidence type="ECO:0000259" key="1">
    <source>
        <dbReference type="PROSITE" id="PS51832"/>
    </source>
</evidence>
<dbReference type="SUPFAM" id="SSF109604">
    <property type="entry name" value="HD-domain/PDEase-like"/>
    <property type="match status" value="1"/>
</dbReference>
<dbReference type="PROSITE" id="PS51832">
    <property type="entry name" value="HD_GYP"/>
    <property type="match status" value="1"/>
</dbReference>
<dbReference type="CDD" id="cd00077">
    <property type="entry name" value="HDc"/>
    <property type="match status" value="1"/>
</dbReference>
<feature type="domain" description="HD-GYP" evidence="1">
    <location>
        <begin position="172"/>
        <end position="304"/>
    </location>
</feature>
<dbReference type="EMBL" id="FNNG01000004">
    <property type="protein sequence ID" value="SDW77827.1"/>
    <property type="molecule type" value="Genomic_DNA"/>
</dbReference>
<keyword evidence="3" id="KW-1185">Reference proteome</keyword>
<dbReference type="AlphaFoldDB" id="A0A1H2WBB1"/>
<dbReference type="Proteomes" id="UP000198828">
    <property type="component" value="Unassembled WGS sequence"/>
</dbReference>
<evidence type="ECO:0000313" key="2">
    <source>
        <dbReference type="EMBL" id="SDW77827.1"/>
    </source>
</evidence>
<dbReference type="OrthoDB" id="9804747at2"/>
<evidence type="ECO:0000313" key="3">
    <source>
        <dbReference type="Proteomes" id="UP000198828"/>
    </source>
</evidence>
<proteinExistence type="predicted"/>
<organism evidence="2 3">
    <name type="scientific">Tepidimicrobium xylanilyticum</name>
    <dbReference type="NCBI Taxonomy" id="1123352"/>
    <lineage>
        <taxon>Bacteria</taxon>
        <taxon>Bacillati</taxon>
        <taxon>Bacillota</taxon>
        <taxon>Tissierellia</taxon>
        <taxon>Tissierellales</taxon>
        <taxon>Tepidimicrobiaceae</taxon>
        <taxon>Tepidimicrobium</taxon>
    </lineage>
</organism>
<dbReference type="Gene3D" id="1.10.3210.10">
    <property type="entry name" value="Hypothetical protein af1432"/>
    <property type="match status" value="1"/>
</dbReference>
<name>A0A1H2WBB1_9FIRM</name>
<reference evidence="2 3" key="1">
    <citation type="submission" date="2016-10" db="EMBL/GenBank/DDBJ databases">
        <authorList>
            <person name="de Groot N.N."/>
        </authorList>
    </citation>
    <scope>NUCLEOTIDE SEQUENCE [LARGE SCALE GENOMIC DNA]</scope>
    <source>
        <strain evidence="2 3">DSM 23310</strain>
    </source>
</reference>
<dbReference type="Pfam" id="PF13487">
    <property type="entry name" value="HD_5"/>
    <property type="match status" value="1"/>
</dbReference>
<accession>A0A1H2WBB1</accession>
<dbReference type="RefSeq" id="WP_093751821.1">
    <property type="nucleotide sequence ID" value="NZ_BSYN01000001.1"/>
</dbReference>
<dbReference type="PANTHER" id="PTHR43155">
    <property type="entry name" value="CYCLIC DI-GMP PHOSPHODIESTERASE PA4108-RELATED"/>
    <property type="match status" value="1"/>
</dbReference>
<dbReference type="PANTHER" id="PTHR43155:SF2">
    <property type="entry name" value="CYCLIC DI-GMP PHOSPHODIESTERASE PA4108"/>
    <property type="match status" value="1"/>
</dbReference>
<dbReference type="InterPro" id="IPR003607">
    <property type="entry name" value="HD/PDEase_dom"/>
</dbReference>
<gene>
    <name evidence="2" type="ORF">SAMN05660923_01210</name>
</gene>
<dbReference type="InterPro" id="IPR037522">
    <property type="entry name" value="HD_GYP_dom"/>
</dbReference>
<protein>
    <submittedName>
        <fullName evidence="2">HDOD domain-containing protein</fullName>
    </submittedName>
</protein>